<gene>
    <name evidence="3" type="ordered locus">OCA5_c13040</name>
</gene>
<proteinExistence type="predicted"/>
<keyword evidence="2" id="KW-0732">Signal</keyword>
<dbReference type="EMBL" id="CP002826">
    <property type="protein sequence ID" value="AEI06020.1"/>
    <property type="molecule type" value="Genomic_DNA"/>
</dbReference>
<feature type="chain" id="PRO_5003374156" evidence="2">
    <location>
        <begin position="31"/>
        <end position="81"/>
    </location>
</feature>
<sequence length="81" mass="8652">MRSILQREPAMKNLLIAAAMVSMMSGAAFAQAGTPQGDSIVPNPPRSASSNDRSRAPAAVIQGSQREATTRRHVKKPSKHK</sequence>
<reference evidence="3 4" key="1">
    <citation type="journal article" date="2011" name="J. Bacteriol.">
        <title>Complete genome sequences of the chemolithoautotrophic Oligotropha carboxidovorans strains OM4 and OM5.</title>
        <authorList>
            <person name="Volland S."/>
            <person name="Rachinger M."/>
            <person name="Strittmatter A."/>
            <person name="Daniel R."/>
            <person name="Gottschalk G."/>
            <person name="Meyer O."/>
        </authorList>
    </citation>
    <scope>NUCLEOTIDE SEQUENCE [LARGE SCALE GENOMIC DNA]</scope>
    <source>
        <strain evidence="4">ATCC 49405 / DSM 1227 / KCTC 32145 / OM5</strain>
    </source>
</reference>
<feature type="compositionally biased region" description="Basic residues" evidence="1">
    <location>
        <begin position="71"/>
        <end position="81"/>
    </location>
</feature>
<feature type="signal peptide" evidence="2">
    <location>
        <begin position="1"/>
        <end position="30"/>
    </location>
</feature>
<evidence type="ECO:0000313" key="4">
    <source>
        <dbReference type="Proteomes" id="UP000007730"/>
    </source>
</evidence>
<dbReference type="Proteomes" id="UP000007730">
    <property type="component" value="Chromosome"/>
</dbReference>
<feature type="region of interest" description="Disordered" evidence="1">
    <location>
        <begin position="31"/>
        <end position="81"/>
    </location>
</feature>
<name>F8BW09_AFIC5</name>
<evidence type="ECO:0000256" key="1">
    <source>
        <dbReference type="SAM" id="MobiDB-lite"/>
    </source>
</evidence>
<dbReference type="KEGG" id="ocg:OCA5_c13040"/>
<dbReference type="HOGENOM" id="CLU_192684_0_0_5"/>
<evidence type="ECO:0000313" key="3">
    <source>
        <dbReference type="EMBL" id="AEI06020.1"/>
    </source>
</evidence>
<organism evidence="3 4">
    <name type="scientific">Afipia carboxidovorans (strain ATCC 49405 / DSM 1227 / KCTC 32145 / OM5)</name>
    <name type="common">Oligotropha carboxidovorans</name>
    <dbReference type="NCBI Taxonomy" id="504832"/>
    <lineage>
        <taxon>Bacteria</taxon>
        <taxon>Pseudomonadati</taxon>
        <taxon>Pseudomonadota</taxon>
        <taxon>Alphaproteobacteria</taxon>
        <taxon>Hyphomicrobiales</taxon>
        <taxon>Nitrobacteraceae</taxon>
        <taxon>Afipia</taxon>
    </lineage>
</organism>
<dbReference type="AlphaFoldDB" id="F8BW09"/>
<evidence type="ECO:0000256" key="2">
    <source>
        <dbReference type="SAM" id="SignalP"/>
    </source>
</evidence>
<protein>
    <submittedName>
        <fullName evidence="3">Uncharacterized protein</fullName>
    </submittedName>
</protein>
<accession>F8BW09</accession>
<keyword evidence="4" id="KW-1185">Reference proteome</keyword>